<protein>
    <submittedName>
        <fullName evidence="1">DNA-binding protein</fullName>
    </submittedName>
</protein>
<dbReference type="OrthoDB" id="5413799at2"/>
<reference evidence="1 2" key="1">
    <citation type="submission" date="2017-09" db="EMBL/GenBank/DDBJ databases">
        <title>Bacterial strain isolated from the female urinary microbiota.</title>
        <authorList>
            <person name="Thomas-White K."/>
            <person name="Kumar N."/>
            <person name="Forster S."/>
            <person name="Putonti C."/>
            <person name="Lawley T."/>
            <person name="Wolfe A.J."/>
        </authorList>
    </citation>
    <scope>NUCLEOTIDE SEQUENCE [LARGE SCALE GENOMIC DNA]</scope>
    <source>
        <strain evidence="1 2">UMB0240</strain>
    </source>
</reference>
<evidence type="ECO:0000313" key="1">
    <source>
        <dbReference type="EMBL" id="PMC80469.1"/>
    </source>
</evidence>
<keyword evidence="2" id="KW-1185">Reference proteome</keyword>
<dbReference type="GO" id="GO:0003677">
    <property type="term" value="F:DNA binding"/>
    <property type="evidence" value="ECO:0007669"/>
    <property type="project" value="UniProtKB-KW"/>
</dbReference>
<comment type="caution">
    <text evidence="1">The sequence shown here is derived from an EMBL/GenBank/DDBJ whole genome shotgun (WGS) entry which is preliminary data.</text>
</comment>
<sequence>MSLAIKNAKELSTDTTTYLIYGQPGVGKTSAIKYLPGKTLVVDIDKSSSVLAGEENIDIVEVDTHNIWDEWLNVVSEIITDKTILDKYDNLVIDNVSELFRSTLSNLGRIGKNNRVPSMADYQRVDFTILDSLRALSQLPIRLIFTAWEKSDLWEAENGQSFNRAFPDLRNSIMNNFLGLCDVVGRLMVYAKDDEKVRGFVLQPDNSITAKNRLDDRSGCLIEELVVRNE</sequence>
<name>A0A2N6UFR5_9LACT</name>
<dbReference type="NCBIfam" id="TIGR01618">
    <property type="entry name" value="phage_P_loop"/>
    <property type="match status" value="1"/>
</dbReference>
<dbReference type="Proteomes" id="UP000235701">
    <property type="component" value="Unassembled WGS sequence"/>
</dbReference>
<dbReference type="InterPro" id="IPR006505">
    <property type="entry name" value="Phage_nucleotide-bp"/>
</dbReference>
<evidence type="ECO:0000313" key="2">
    <source>
        <dbReference type="Proteomes" id="UP000235701"/>
    </source>
</evidence>
<dbReference type="SUPFAM" id="SSF52540">
    <property type="entry name" value="P-loop containing nucleoside triphosphate hydrolases"/>
    <property type="match status" value="1"/>
</dbReference>
<dbReference type="AlphaFoldDB" id="A0A2N6UFR5"/>
<proteinExistence type="predicted"/>
<organism evidence="1 2">
    <name type="scientific">Aerococcus viridans</name>
    <dbReference type="NCBI Taxonomy" id="1377"/>
    <lineage>
        <taxon>Bacteria</taxon>
        <taxon>Bacillati</taxon>
        <taxon>Bacillota</taxon>
        <taxon>Bacilli</taxon>
        <taxon>Lactobacillales</taxon>
        <taxon>Aerococcaceae</taxon>
        <taxon>Aerococcus</taxon>
    </lineage>
</organism>
<dbReference type="InterPro" id="IPR027417">
    <property type="entry name" value="P-loop_NTPase"/>
</dbReference>
<keyword evidence="1" id="KW-0238">DNA-binding</keyword>
<gene>
    <name evidence="1" type="ORF">CJ191_01285</name>
</gene>
<dbReference type="Pfam" id="PF13479">
    <property type="entry name" value="AAA_24"/>
    <property type="match status" value="1"/>
</dbReference>
<dbReference type="Gene3D" id="3.40.50.300">
    <property type="entry name" value="P-loop containing nucleotide triphosphate hydrolases"/>
    <property type="match status" value="1"/>
</dbReference>
<dbReference type="EMBL" id="PNHQ01000002">
    <property type="protein sequence ID" value="PMC80469.1"/>
    <property type="molecule type" value="Genomic_DNA"/>
</dbReference>
<dbReference type="RefSeq" id="WP_102198744.1">
    <property type="nucleotide sequence ID" value="NZ_PNHQ01000002.1"/>
</dbReference>
<accession>A0A2N6UFR5</accession>